<evidence type="ECO:0000256" key="1">
    <source>
        <dbReference type="SAM" id="MobiDB-lite"/>
    </source>
</evidence>
<proteinExistence type="predicted"/>
<reference evidence="2 3" key="1">
    <citation type="journal article" date="2018" name="Mol. Biol. Evol.">
        <title>Broad Genomic Sampling Reveals a Smut Pathogenic Ancestry of the Fungal Clade Ustilaginomycotina.</title>
        <authorList>
            <person name="Kijpornyongpan T."/>
            <person name="Mondo S.J."/>
            <person name="Barry K."/>
            <person name="Sandor L."/>
            <person name="Lee J."/>
            <person name="Lipzen A."/>
            <person name="Pangilinan J."/>
            <person name="LaButti K."/>
            <person name="Hainaut M."/>
            <person name="Henrissat B."/>
            <person name="Grigoriev I.V."/>
            <person name="Spatafora J.W."/>
            <person name="Aime M.C."/>
        </authorList>
    </citation>
    <scope>NUCLEOTIDE SEQUENCE [LARGE SCALE GENOMIC DNA]</scope>
    <source>
        <strain evidence="2 3">MCA 3645</strain>
    </source>
</reference>
<accession>A0A317XR16</accession>
<dbReference type="EMBL" id="KZ819193">
    <property type="protein sequence ID" value="PWZ00243.1"/>
    <property type="molecule type" value="Genomic_DNA"/>
</dbReference>
<feature type="region of interest" description="Disordered" evidence="1">
    <location>
        <begin position="33"/>
        <end position="66"/>
    </location>
</feature>
<evidence type="ECO:0000313" key="3">
    <source>
        <dbReference type="Proteomes" id="UP000246740"/>
    </source>
</evidence>
<dbReference type="Proteomes" id="UP000246740">
    <property type="component" value="Unassembled WGS sequence"/>
</dbReference>
<organism evidence="2 3">
    <name type="scientific">Testicularia cyperi</name>
    <dbReference type="NCBI Taxonomy" id="1882483"/>
    <lineage>
        <taxon>Eukaryota</taxon>
        <taxon>Fungi</taxon>
        <taxon>Dikarya</taxon>
        <taxon>Basidiomycota</taxon>
        <taxon>Ustilaginomycotina</taxon>
        <taxon>Ustilaginomycetes</taxon>
        <taxon>Ustilaginales</taxon>
        <taxon>Anthracoideaceae</taxon>
        <taxon>Testicularia</taxon>
    </lineage>
</organism>
<gene>
    <name evidence="2" type="ORF">BCV70DRAFT_206498</name>
</gene>
<evidence type="ECO:0000313" key="2">
    <source>
        <dbReference type="EMBL" id="PWZ00243.1"/>
    </source>
</evidence>
<dbReference type="AlphaFoldDB" id="A0A317XR16"/>
<dbReference type="InParanoid" id="A0A317XR16"/>
<sequence length="203" mass="21848">MRFSSEEGESPGTDSRLEVLAAYNPALKRSLDRRAERVPAKSREASSGVGTCDVGSGRNQGSWAAPDAEGAAVVELDVDYPVSSAEDQNDAMSCVSRTQTIGCCDAIPETPVTCGRVWVCSETLVGCGDESCAAILLLNGRRVADRRRIDQMGVIDAAWSGAYIDVSPGRRRLHPWPNAAVGSAIQSLQLLWAGIRRAELRRW</sequence>
<feature type="compositionally biased region" description="Basic and acidic residues" evidence="1">
    <location>
        <begin position="33"/>
        <end position="44"/>
    </location>
</feature>
<name>A0A317XR16_9BASI</name>
<keyword evidence="3" id="KW-1185">Reference proteome</keyword>
<protein>
    <submittedName>
        <fullName evidence="2">Uncharacterized protein</fullName>
    </submittedName>
</protein>